<dbReference type="InterPro" id="IPR008964">
    <property type="entry name" value="Invasin/intimin_cell_adhesion"/>
</dbReference>
<dbReference type="Pfam" id="PF00092">
    <property type="entry name" value="VWA"/>
    <property type="match status" value="1"/>
</dbReference>
<dbReference type="PANTHER" id="PTHR10579">
    <property type="entry name" value="CALCIUM-ACTIVATED CHLORIDE CHANNEL REGULATOR"/>
    <property type="match status" value="1"/>
</dbReference>
<evidence type="ECO:0000259" key="1">
    <source>
        <dbReference type="PROSITE" id="PS50234"/>
    </source>
</evidence>
<evidence type="ECO:0000313" key="2">
    <source>
        <dbReference type="EMBL" id="ARF14919.1"/>
    </source>
</evidence>
<dbReference type="InterPro" id="IPR036465">
    <property type="entry name" value="vWFA_dom_sf"/>
</dbReference>
<dbReference type="SMART" id="SM00635">
    <property type="entry name" value="BID_2"/>
    <property type="match status" value="1"/>
</dbReference>
<evidence type="ECO:0000313" key="3">
    <source>
        <dbReference type="Proteomes" id="UP000192486"/>
    </source>
</evidence>
<dbReference type="SUPFAM" id="SSF49373">
    <property type="entry name" value="Invasin/intimin cell-adhesion fragments"/>
    <property type="match status" value="1"/>
</dbReference>
<dbReference type="EMBL" id="CP015108">
    <property type="protein sequence ID" value="ARF14919.1"/>
    <property type="molecule type" value="Genomic_DNA"/>
</dbReference>
<dbReference type="SMART" id="SM00327">
    <property type="entry name" value="VWA"/>
    <property type="match status" value="1"/>
</dbReference>
<accession>A0ABN4YPR1</accession>
<keyword evidence="3" id="KW-1185">Reference proteome</keyword>
<dbReference type="InterPro" id="IPR003343">
    <property type="entry name" value="Big_2"/>
</dbReference>
<dbReference type="PANTHER" id="PTHR10579:SF43">
    <property type="entry name" value="ZINC FINGER (C3HC4-TYPE RING FINGER) FAMILY PROTEIN"/>
    <property type="match status" value="1"/>
</dbReference>
<gene>
    <name evidence="2" type="ORF">SporoS204_12600</name>
</gene>
<dbReference type="PROSITE" id="PS50234">
    <property type="entry name" value="VWFA"/>
    <property type="match status" value="1"/>
</dbReference>
<dbReference type="Gene3D" id="3.40.50.410">
    <property type="entry name" value="von Willebrand factor, type A domain"/>
    <property type="match status" value="1"/>
</dbReference>
<dbReference type="InterPro" id="IPR051266">
    <property type="entry name" value="CLCR"/>
</dbReference>
<dbReference type="InterPro" id="IPR002035">
    <property type="entry name" value="VWF_A"/>
</dbReference>
<dbReference type="CDD" id="cd00198">
    <property type="entry name" value="vWFA"/>
    <property type="match status" value="1"/>
</dbReference>
<protein>
    <recommendedName>
        <fullName evidence="1">VWFA domain-containing protein</fullName>
    </recommendedName>
</protein>
<organism evidence="2 3">
    <name type="scientific">Sporosarcina ureae</name>
    <dbReference type="NCBI Taxonomy" id="1571"/>
    <lineage>
        <taxon>Bacteria</taxon>
        <taxon>Bacillati</taxon>
        <taxon>Bacillota</taxon>
        <taxon>Bacilli</taxon>
        <taxon>Bacillales</taxon>
        <taxon>Caryophanaceae</taxon>
        <taxon>Sporosarcina</taxon>
    </lineage>
</organism>
<feature type="domain" description="VWFA" evidence="1">
    <location>
        <begin position="46"/>
        <end position="213"/>
    </location>
</feature>
<dbReference type="Proteomes" id="UP000192486">
    <property type="component" value="Chromosome"/>
</dbReference>
<dbReference type="SUPFAM" id="SSF53300">
    <property type="entry name" value="vWA-like"/>
    <property type="match status" value="1"/>
</dbReference>
<dbReference type="Gene3D" id="2.60.40.1080">
    <property type="match status" value="1"/>
</dbReference>
<name>A0ABN4YPR1_SPOUR</name>
<sequence>MRKKKGLFIFVISTLLLISAIFLPGLGRIHAQGDSIAACSVDRGLDIVFVMDSSGSMMKNDLTNVRIQAAKRIMSDLHEYDRAAVIQFNENASNLQSLTNNRYAVNAALDQVVASGGTDMSAGLKEAIHEFSVNGGNNHQIMIILTDGFSINNTESLRLAEEARSRNIRTYTIGLGESSSLPIPFLTNIANKTGGQYFQAVNAVQLTSIFDRIRQIVDELRDPKVPSNWVLTKDLHVTGDLVLQENMKLDANGYNVTVDGDLVLLSCSELRSVSGIVQATNIEQSPGSIINLNNSQLETAHMYKQNGFLRVNGGYEGKEDPEIRIRGPFEQGPSGHLVLGGNVLLANENIVQEGRIEVGKGLIHAKEDVEQKGSFDLQQGILQVDGNLTLAGGPLIDEEFKTNRSLNVNGGVVLVGSENQLKQSTKRGNITQKSGQLYVNHGTVEVFGNYTIKDGWLTMIKGSMDTIVSDYQKGDGDYVHVYRDFSMESPRNHASRPYKYLGKNMDDQGHLTDGVLRVDGKFKQIGDVQFHSQYSDRSQDYKQNFSKTNFNAAGRHKVLLTGKTPISVQGSEFVFNILEVEGRIVDYLPWGNTLKWNRLIERDVSANADLKSLSINDIPVHNFSASTLTYYNHVIQASSIQGPLREIKVDARADDHLNAKVTYMGNYLSDDGTAQIKVLVTAKDGKTTKLYTINVSAGGVSPDTVSSLELNRESLVFMRAGNSFTPERETIGYRVLPTTATNQQVTWSTLNPSVAVVTNGIVIPVDVGTTTIIAKTVEGNFVKTVNVEVRSDHQVVQGVRTLADFVENTDRYNQIMSLYDASQIGIVVPGRYVQGVTFLTSGNMMNGRITTDSTVSRVVAKVNGISLPATSLGIGSNAFLMSRGGIQTGDYVEVIVYNSTGDELESIQTTYPLNYSPQNNIPHGFYSIKRLLDNPSLFDDILDTFAPEQLRFEAH</sequence>
<proteinExistence type="predicted"/>
<reference evidence="2 3" key="1">
    <citation type="submission" date="2016-04" db="EMBL/GenBank/DDBJ databases">
        <title>Comparative Genomics and Epigenetics of Sporosarcina ureae.</title>
        <authorList>
            <person name="Oliver A.S."/>
            <person name="Cooper K.K."/>
        </authorList>
    </citation>
    <scope>NUCLEOTIDE SEQUENCE [LARGE SCALE GENOMIC DNA]</scope>
    <source>
        <strain evidence="2 3">S204</strain>
    </source>
</reference>